<keyword evidence="3" id="KW-1185">Reference proteome</keyword>
<dbReference type="InterPro" id="IPR042120">
    <property type="entry name" value="MutL_C_dimsub"/>
</dbReference>
<dbReference type="STRING" id="1051891.A0A0C3M3M0"/>
<dbReference type="GO" id="GO:0032389">
    <property type="term" value="C:MutLalpha complex"/>
    <property type="evidence" value="ECO:0007669"/>
    <property type="project" value="TreeGrafter"/>
</dbReference>
<dbReference type="InterPro" id="IPR042121">
    <property type="entry name" value="MutL_C_regsub"/>
</dbReference>
<dbReference type="FunFam" id="3.30.1370.100:FF:000001">
    <property type="entry name" value="Mismatch repair endonuclease pms1, putative"/>
    <property type="match status" value="1"/>
</dbReference>
<evidence type="ECO:0000259" key="1">
    <source>
        <dbReference type="SMART" id="SM00853"/>
    </source>
</evidence>
<proteinExistence type="predicted"/>
<dbReference type="Proteomes" id="UP000054248">
    <property type="component" value="Unassembled WGS sequence"/>
</dbReference>
<gene>
    <name evidence="2" type="ORF">M407DRAFT_72025</name>
</gene>
<dbReference type="HOGENOM" id="CLU_045861_1_0_1"/>
<dbReference type="OrthoDB" id="10263226at2759"/>
<accession>A0A0C3M3M0</accession>
<dbReference type="SMART" id="SM00853">
    <property type="entry name" value="MutL_C"/>
    <property type="match status" value="1"/>
</dbReference>
<dbReference type="Gene3D" id="3.30.1370.100">
    <property type="entry name" value="MutL, C-terminal domain, regulatory subdomain"/>
    <property type="match status" value="1"/>
</dbReference>
<dbReference type="Gene3D" id="3.30.1540.20">
    <property type="entry name" value="MutL, C-terminal domain, dimerisation subdomain"/>
    <property type="match status" value="1"/>
</dbReference>
<protein>
    <recommendedName>
        <fullName evidence="1">MutL C-terminal dimerisation domain-containing protein</fullName>
    </recommendedName>
</protein>
<organism evidence="2 3">
    <name type="scientific">Tulasnella calospora MUT 4182</name>
    <dbReference type="NCBI Taxonomy" id="1051891"/>
    <lineage>
        <taxon>Eukaryota</taxon>
        <taxon>Fungi</taxon>
        <taxon>Dikarya</taxon>
        <taxon>Basidiomycota</taxon>
        <taxon>Agaricomycotina</taxon>
        <taxon>Agaricomycetes</taxon>
        <taxon>Cantharellales</taxon>
        <taxon>Tulasnellaceae</taxon>
        <taxon>Tulasnella</taxon>
    </lineage>
</organism>
<reference evidence="3" key="2">
    <citation type="submission" date="2015-01" db="EMBL/GenBank/DDBJ databases">
        <title>Evolutionary Origins and Diversification of the Mycorrhizal Mutualists.</title>
        <authorList>
            <consortium name="DOE Joint Genome Institute"/>
            <consortium name="Mycorrhizal Genomics Consortium"/>
            <person name="Kohler A."/>
            <person name="Kuo A."/>
            <person name="Nagy L.G."/>
            <person name="Floudas D."/>
            <person name="Copeland A."/>
            <person name="Barry K.W."/>
            <person name="Cichocki N."/>
            <person name="Veneault-Fourrey C."/>
            <person name="LaButti K."/>
            <person name="Lindquist E.A."/>
            <person name="Lipzen A."/>
            <person name="Lundell T."/>
            <person name="Morin E."/>
            <person name="Murat C."/>
            <person name="Riley R."/>
            <person name="Ohm R."/>
            <person name="Sun H."/>
            <person name="Tunlid A."/>
            <person name="Henrissat B."/>
            <person name="Grigoriev I.V."/>
            <person name="Hibbett D.S."/>
            <person name="Martin F."/>
        </authorList>
    </citation>
    <scope>NUCLEOTIDE SEQUENCE [LARGE SCALE GENOMIC DNA]</scope>
    <source>
        <strain evidence="3">MUT 4182</strain>
    </source>
</reference>
<sequence length="252" mass="28245">MVSGAASASNVESQQKAEEELSRVIRKADFESMEIIGQFNKGFIVARLRKAPEGETSGISTTSTDDLFLIDQHASDEKYNFETLQTTTKIQSQQLIQPRLLELSAADELIATENTEILRKNGFEIALKSTAPGERERVHLLAQPISKRTVFDFKDLEELLHLMQNAPAGQMVRCSKARNMFASRACRKSVMIGDPLTVGQMTSVVRHMAKLDQPWNCPHGRPTMRHLAQVPSELGRARLSIDWNAFGCFSRR</sequence>
<evidence type="ECO:0000313" key="3">
    <source>
        <dbReference type="Proteomes" id="UP000054248"/>
    </source>
</evidence>
<dbReference type="AlphaFoldDB" id="A0A0C3M3M0"/>
<feature type="domain" description="MutL C-terminal dimerisation" evidence="1">
    <location>
        <begin position="35"/>
        <end position="196"/>
    </location>
</feature>
<dbReference type="PANTHER" id="PTHR10073:SF52">
    <property type="entry name" value="MISMATCH REPAIR ENDONUCLEASE PMS2"/>
    <property type="match status" value="1"/>
</dbReference>
<evidence type="ECO:0000313" key="2">
    <source>
        <dbReference type="EMBL" id="KIO28267.1"/>
    </source>
</evidence>
<dbReference type="PANTHER" id="PTHR10073">
    <property type="entry name" value="DNA MISMATCH REPAIR PROTEIN MLH, PMS, MUTL"/>
    <property type="match status" value="1"/>
</dbReference>
<name>A0A0C3M3M0_9AGAM</name>
<dbReference type="GO" id="GO:0005524">
    <property type="term" value="F:ATP binding"/>
    <property type="evidence" value="ECO:0007669"/>
    <property type="project" value="InterPro"/>
</dbReference>
<dbReference type="InterPro" id="IPR037198">
    <property type="entry name" value="MutL_C_sf"/>
</dbReference>
<dbReference type="Pfam" id="PF08676">
    <property type="entry name" value="MutL_C"/>
    <property type="match status" value="1"/>
</dbReference>
<dbReference type="EMBL" id="KN822996">
    <property type="protein sequence ID" value="KIO28267.1"/>
    <property type="molecule type" value="Genomic_DNA"/>
</dbReference>
<reference evidence="2 3" key="1">
    <citation type="submission" date="2014-04" db="EMBL/GenBank/DDBJ databases">
        <authorList>
            <consortium name="DOE Joint Genome Institute"/>
            <person name="Kuo A."/>
            <person name="Girlanda M."/>
            <person name="Perotto S."/>
            <person name="Kohler A."/>
            <person name="Nagy L.G."/>
            <person name="Floudas D."/>
            <person name="Copeland A."/>
            <person name="Barry K.W."/>
            <person name="Cichocki N."/>
            <person name="Veneault-Fourrey C."/>
            <person name="LaButti K."/>
            <person name="Lindquist E.A."/>
            <person name="Lipzen A."/>
            <person name="Lundell T."/>
            <person name="Morin E."/>
            <person name="Murat C."/>
            <person name="Sun H."/>
            <person name="Tunlid A."/>
            <person name="Henrissat B."/>
            <person name="Grigoriev I.V."/>
            <person name="Hibbett D.S."/>
            <person name="Martin F."/>
            <person name="Nordberg H.P."/>
            <person name="Cantor M.N."/>
            <person name="Hua S.X."/>
        </authorList>
    </citation>
    <scope>NUCLEOTIDE SEQUENCE [LARGE SCALE GENOMIC DNA]</scope>
    <source>
        <strain evidence="2 3">MUT 4182</strain>
    </source>
</reference>
<dbReference type="InterPro" id="IPR038973">
    <property type="entry name" value="MutL/Mlh/Pms-like"/>
</dbReference>
<dbReference type="GO" id="GO:0006298">
    <property type="term" value="P:mismatch repair"/>
    <property type="evidence" value="ECO:0007669"/>
    <property type="project" value="InterPro"/>
</dbReference>
<dbReference type="GO" id="GO:0016887">
    <property type="term" value="F:ATP hydrolysis activity"/>
    <property type="evidence" value="ECO:0007669"/>
    <property type="project" value="InterPro"/>
</dbReference>
<dbReference type="InterPro" id="IPR014790">
    <property type="entry name" value="MutL_C"/>
</dbReference>
<dbReference type="GO" id="GO:0140664">
    <property type="term" value="F:ATP-dependent DNA damage sensor activity"/>
    <property type="evidence" value="ECO:0007669"/>
    <property type="project" value="InterPro"/>
</dbReference>
<dbReference type="SUPFAM" id="SSF118116">
    <property type="entry name" value="DNA mismatch repair protein MutL"/>
    <property type="match status" value="1"/>
</dbReference>